<keyword evidence="3" id="KW-1185">Reference proteome</keyword>
<sequence>MSCYRHQICGLLPKWCQYMPQVQSGHPPPQGRDRGHTSLTTTRHMQRTEIAKPSLLRGASENLTFSHKRADRLRSHLFDPVERLCPCMIVAKENQ</sequence>
<organism evidence="2 3">
    <name type="scientific">Colletotrichum orbiculare (strain 104-T / ATCC 96160 / CBS 514.97 / LARS 414 / MAFF 240422)</name>
    <name type="common">Cucumber anthracnose fungus</name>
    <name type="synonym">Colletotrichum lagenarium</name>
    <dbReference type="NCBI Taxonomy" id="1213857"/>
    <lineage>
        <taxon>Eukaryota</taxon>
        <taxon>Fungi</taxon>
        <taxon>Dikarya</taxon>
        <taxon>Ascomycota</taxon>
        <taxon>Pezizomycotina</taxon>
        <taxon>Sordariomycetes</taxon>
        <taxon>Hypocreomycetidae</taxon>
        <taxon>Glomerellales</taxon>
        <taxon>Glomerellaceae</taxon>
        <taxon>Colletotrichum</taxon>
        <taxon>Colletotrichum orbiculare species complex</taxon>
    </lineage>
</organism>
<comment type="caution">
    <text evidence="2">The sequence shown here is derived from an EMBL/GenBank/DDBJ whole genome shotgun (WGS) entry which is preliminary data.</text>
</comment>
<evidence type="ECO:0000313" key="2">
    <source>
        <dbReference type="EMBL" id="TDZ15902.1"/>
    </source>
</evidence>
<accession>A0A484FD12</accession>
<reference evidence="3" key="2">
    <citation type="journal article" date="2019" name="Mol. Plant Microbe Interact.">
        <title>Genome sequence resources for four phytopathogenic fungi from the Colletotrichum orbiculare species complex.</title>
        <authorList>
            <person name="Gan P."/>
            <person name="Tsushima A."/>
            <person name="Narusaka M."/>
            <person name="Narusaka Y."/>
            <person name="Takano Y."/>
            <person name="Kubo Y."/>
            <person name="Shirasu K."/>
        </authorList>
    </citation>
    <scope>GENOME REANNOTATION</scope>
    <source>
        <strain evidence="3">104-T / ATCC 96160 / CBS 514.97 / LARS 414 / MAFF 240422</strain>
    </source>
</reference>
<reference evidence="3" key="1">
    <citation type="journal article" date="2013" name="New Phytol.">
        <title>Comparative genomic and transcriptomic analyses reveal the hemibiotrophic stage shift of Colletotrichum fungi.</title>
        <authorList>
            <person name="Gan P."/>
            <person name="Ikeda K."/>
            <person name="Irieda H."/>
            <person name="Narusaka M."/>
            <person name="O'Connell R.J."/>
            <person name="Narusaka Y."/>
            <person name="Takano Y."/>
            <person name="Kubo Y."/>
            <person name="Shirasu K."/>
        </authorList>
    </citation>
    <scope>NUCLEOTIDE SEQUENCE [LARGE SCALE GENOMIC DNA]</scope>
    <source>
        <strain evidence="3">104-T / ATCC 96160 / CBS 514.97 / LARS 414 / MAFF 240422</strain>
    </source>
</reference>
<dbReference type="Proteomes" id="UP000014480">
    <property type="component" value="Unassembled WGS sequence"/>
</dbReference>
<feature type="region of interest" description="Disordered" evidence="1">
    <location>
        <begin position="22"/>
        <end position="45"/>
    </location>
</feature>
<gene>
    <name evidence="2" type="ORF">Cob_v011202</name>
</gene>
<name>A0A484FD12_COLOR</name>
<evidence type="ECO:0000256" key="1">
    <source>
        <dbReference type="SAM" id="MobiDB-lite"/>
    </source>
</evidence>
<protein>
    <submittedName>
        <fullName evidence="2">Uncharacterized protein</fullName>
    </submittedName>
</protein>
<proteinExistence type="predicted"/>
<dbReference type="AlphaFoldDB" id="A0A484FD12"/>
<dbReference type="EMBL" id="AMCV02000038">
    <property type="protein sequence ID" value="TDZ15902.1"/>
    <property type="molecule type" value="Genomic_DNA"/>
</dbReference>
<evidence type="ECO:0000313" key="3">
    <source>
        <dbReference type="Proteomes" id="UP000014480"/>
    </source>
</evidence>